<dbReference type="EMBL" id="FQYP01000002">
    <property type="protein sequence ID" value="SHI59404.1"/>
    <property type="molecule type" value="Genomic_DNA"/>
</dbReference>
<evidence type="ECO:0000313" key="1">
    <source>
        <dbReference type="EMBL" id="SHI59404.1"/>
    </source>
</evidence>
<organism evidence="1 2">
    <name type="scientific">Aquimarina spongiae</name>
    <dbReference type="NCBI Taxonomy" id="570521"/>
    <lineage>
        <taxon>Bacteria</taxon>
        <taxon>Pseudomonadati</taxon>
        <taxon>Bacteroidota</taxon>
        <taxon>Flavobacteriia</taxon>
        <taxon>Flavobacteriales</taxon>
        <taxon>Flavobacteriaceae</taxon>
        <taxon>Aquimarina</taxon>
    </lineage>
</organism>
<protein>
    <submittedName>
        <fullName evidence="1">Uncharacterized protein</fullName>
    </submittedName>
</protein>
<dbReference type="InterPro" id="IPR017853">
    <property type="entry name" value="GH"/>
</dbReference>
<keyword evidence="2" id="KW-1185">Reference proteome</keyword>
<sequence>MSKPTGNLIVEMRFFLVLTFLIISFWSSAQQWDNPANKYLNTYKKYSKISCPIPKSQIQHFVYFSRDRGKLKSHAMLDHDAFAGAQIMYSWKQLEPRKGAYDFSVIEQDLNYLEKFDKKLFIQLQDATFSVKNKPVPEYLMQEEYDQGAVLHHENKQPVGWVAKRWSKKVQERFALFLMALGQEFDGRIEGINLQETSLSFKNNEHGFTEEKYVDGIKNNMLALKKAFPKSTTMIYANFMPGEWLPWEDKGYLKGIYNYGQEIGVGLGAPDLMVTRKGQLNHALAQMHENTLTVPVGIAIQDGNYIGKTGADKDYNEKNDKGIDRNNIVPMLYAFASDFLKVDYMFWVDQKPYFEEDVLPCFD</sequence>
<dbReference type="SUPFAM" id="SSF51445">
    <property type="entry name" value="(Trans)glycosidases"/>
    <property type="match status" value="1"/>
</dbReference>
<name>A0A1M6CF56_9FLAO</name>
<reference evidence="2" key="1">
    <citation type="submission" date="2016-11" db="EMBL/GenBank/DDBJ databases">
        <authorList>
            <person name="Varghese N."/>
            <person name="Submissions S."/>
        </authorList>
    </citation>
    <scope>NUCLEOTIDE SEQUENCE [LARGE SCALE GENOMIC DNA]</scope>
    <source>
        <strain evidence="2">DSM 22623</strain>
    </source>
</reference>
<gene>
    <name evidence="1" type="ORF">SAMN04488508_10278</name>
</gene>
<evidence type="ECO:0000313" key="2">
    <source>
        <dbReference type="Proteomes" id="UP000184432"/>
    </source>
</evidence>
<dbReference type="AlphaFoldDB" id="A0A1M6CF56"/>
<proteinExistence type="predicted"/>
<dbReference type="Proteomes" id="UP000184432">
    <property type="component" value="Unassembled WGS sequence"/>
</dbReference>
<dbReference type="Gene3D" id="3.20.20.80">
    <property type="entry name" value="Glycosidases"/>
    <property type="match status" value="1"/>
</dbReference>
<dbReference type="RefSeq" id="WP_244548123.1">
    <property type="nucleotide sequence ID" value="NZ_FQYP01000002.1"/>
</dbReference>
<accession>A0A1M6CF56</accession>
<dbReference type="STRING" id="570521.SAMN04488508_10278"/>